<dbReference type="EMBL" id="LGUG01000012">
    <property type="protein sequence ID" value="KON90505.1"/>
    <property type="molecule type" value="Genomic_DNA"/>
</dbReference>
<evidence type="ECO:0000313" key="2">
    <source>
        <dbReference type="EMBL" id="SDJ77523.1"/>
    </source>
</evidence>
<dbReference type="Proteomes" id="UP000037269">
    <property type="component" value="Unassembled WGS sequence"/>
</dbReference>
<proteinExistence type="predicted"/>
<gene>
    <name evidence="1" type="ORF">AF333_28925</name>
    <name evidence="2" type="ORF">SAMN04487909_12844</name>
</gene>
<dbReference type="GeneID" id="42309157"/>
<organism evidence="1 3">
    <name type="scientific">Aneurinibacillus migulanus</name>
    <name type="common">Bacillus migulanus</name>
    <dbReference type="NCBI Taxonomy" id="47500"/>
    <lineage>
        <taxon>Bacteria</taxon>
        <taxon>Bacillati</taxon>
        <taxon>Bacillota</taxon>
        <taxon>Bacilli</taxon>
        <taxon>Bacillales</taxon>
        <taxon>Paenibacillaceae</taxon>
        <taxon>Aneurinibacillus group</taxon>
        <taxon>Aneurinibacillus</taxon>
    </lineage>
</organism>
<dbReference type="RefSeq" id="WP_043063246.1">
    <property type="nucleotide sequence ID" value="NZ_BJOA01000092.1"/>
</dbReference>
<dbReference type="AlphaFoldDB" id="A0A0D1YNT1"/>
<evidence type="ECO:0000313" key="1">
    <source>
        <dbReference type="EMBL" id="KON90505.1"/>
    </source>
</evidence>
<sequence length="73" mass="8270">MNNRNLRLAAPGEKTDFKMVIKALIDDLPNHIERCAILSQMMFEYKKALIKEGFTEVEALEIIKAHGARVGNL</sequence>
<protein>
    <submittedName>
        <fullName evidence="1">Uncharacterized protein</fullName>
    </submittedName>
</protein>
<name>A0A0D1YNT1_ANEMI</name>
<reference evidence="1 3" key="1">
    <citation type="submission" date="2015-07" db="EMBL/GenBank/DDBJ databases">
        <title>Fjat-14205 dsm 2895.</title>
        <authorList>
            <person name="Liu B."/>
            <person name="Wang J."/>
            <person name="Zhu Y."/>
            <person name="Liu G."/>
            <person name="Chen Q."/>
            <person name="Chen Z."/>
            <person name="Lan J."/>
            <person name="Che J."/>
            <person name="Ge C."/>
            <person name="Shi H."/>
            <person name="Pan Z."/>
            <person name="Liu X."/>
        </authorList>
    </citation>
    <scope>NUCLEOTIDE SEQUENCE [LARGE SCALE GENOMIC DNA]</scope>
    <source>
        <strain evidence="1 3">DSM 2895</strain>
    </source>
</reference>
<evidence type="ECO:0000313" key="4">
    <source>
        <dbReference type="Proteomes" id="UP000182836"/>
    </source>
</evidence>
<dbReference type="PATRIC" id="fig|47500.8.peg.5188"/>
<keyword evidence="3" id="KW-1185">Reference proteome</keyword>
<reference evidence="2 4" key="2">
    <citation type="submission" date="2016-10" db="EMBL/GenBank/DDBJ databases">
        <authorList>
            <person name="de Groot N.N."/>
        </authorList>
    </citation>
    <scope>NUCLEOTIDE SEQUENCE [LARGE SCALE GENOMIC DNA]</scope>
    <source>
        <strain evidence="2 4">DSM 2895</strain>
    </source>
</reference>
<accession>A0A0D1YNT1</accession>
<dbReference type="STRING" id="47500.AF333_28925"/>
<dbReference type="EMBL" id="FNED01000028">
    <property type="protein sequence ID" value="SDJ77523.1"/>
    <property type="molecule type" value="Genomic_DNA"/>
</dbReference>
<evidence type="ECO:0000313" key="3">
    <source>
        <dbReference type="Proteomes" id="UP000037269"/>
    </source>
</evidence>
<dbReference type="Proteomes" id="UP000182836">
    <property type="component" value="Unassembled WGS sequence"/>
</dbReference>